<organism evidence="6 7">
    <name type="scientific">Streptococcus equi subsp. equi</name>
    <dbReference type="NCBI Taxonomy" id="148942"/>
    <lineage>
        <taxon>Bacteria</taxon>
        <taxon>Bacillati</taxon>
        <taxon>Bacillota</taxon>
        <taxon>Bacilli</taxon>
        <taxon>Lactobacillales</taxon>
        <taxon>Streptococcaceae</taxon>
        <taxon>Streptococcus</taxon>
    </lineage>
</organism>
<dbReference type="EMBL" id="UHFF01000002">
    <property type="protein sequence ID" value="SUN46128.1"/>
    <property type="molecule type" value="Genomic_DNA"/>
</dbReference>
<protein>
    <submittedName>
        <fullName evidence="6">SAM-dependent methyltransferase</fullName>
        <ecNumber evidence="6">2.1.1.191</ecNumber>
    </submittedName>
</protein>
<dbReference type="InterPro" id="IPR041532">
    <property type="entry name" value="RlmI-like_PUA"/>
</dbReference>
<evidence type="ECO:0000313" key="6">
    <source>
        <dbReference type="EMBL" id="SUN46128.1"/>
    </source>
</evidence>
<dbReference type="PANTHER" id="PTHR43042:SF3">
    <property type="entry name" value="RIBOSOMAL RNA LARGE SUBUNIT METHYLTRANSFERASE YWBD-RELATED"/>
    <property type="match status" value="1"/>
</dbReference>
<gene>
    <name evidence="6" type="primary">rlmI</name>
    <name evidence="6" type="ORF">NCTC12092_00861</name>
</gene>
<dbReference type="InterPro" id="IPR015947">
    <property type="entry name" value="PUA-like_sf"/>
</dbReference>
<dbReference type="SUPFAM" id="SSF88697">
    <property type="entry name" value="PUA domain-like"/>
    <property type="match status" value="1"/>
</dbReference>
<dbReference type="Pfam" id="PF10672">
    <property type="entry name" value="Methyltrans_SAM"/>
    <property type="match status" value="1"/>
</dbReference>
<reference evidence="6 7" key="1">
    <citation type="submission" date="2018-06" db="EMBL/GenBank/DDBJ databases">
        <authorList>
            <consortium name="Pathogen Informatics"/>
            <person name="Doyle S."/>
        </authorList>
    </citation>
    <scope>NUCLEOTIDE SEQUENCE [LARGE SCALE GENOMIC DNA]</scope>
    <source>
        <strain evidence="6 7">NCTC12092</strain>
    </source>
</reference>
<dbReference type="Proteomes" id="UP000254461">
    <property type="component" value="Unassembled WGS sequence"/>
</dbReference>
<dbReference type="GO" id="GO:0003723">
    <property type="term" value="F:RNA binding"/>
    <property type="evidence" value="ECO:0007669"/>
    <property type="project" value="InterPro"/>
</dbReference>
<evidence type="ECO:0000256" key="1">
    <source>
        <dbReference type="ARBA" id="ARBA00022603"/>
    </source>
</evidence>
<proteinExistence type="predicted"/>
<dbReference type="Pfam" id="PF17785">
    <property type="entry name" value="PUA_3"/>
    <property type="match status" value="1"/>
</dbReference>
<keyword evidence="2 6" id="KW-0808">Transferase</keyword>
<dbReference type="Gene3D" id="3.30.750.80">
    <property type="entry name" value="RNA methyltransferase domain (HRMD) like"/>
    <property type="match status" value="1"/>
</dbReference>
<dbReference type="GO" id="GO:0008168">
    <property type="term" value="F:methyltransferase activity"/>
    <property type="evidence" value="ECO:0007669"/>
    <property type="project" value="UniProtKB-KW"/>
</dbReference>
<dbReference type="Gene3D" id="3.40.50.150">
    <property type="entry name" value="Vaccinia Virus protein VP39"/>
    <property type="match status" value="1"/>
</dbReference>
<evidence type="ECO:0000313" key="7">
    <source>
        <dbReference type="Proteomes" id="UP000254461"/>
    </source>
</evidence>
<feature type="domain" description="RlmI-like PUA" evidence="5">
    <location>
        <begin position="6"/>
        <end position="62"/>
    </location>
</feature>
<keyword evidence="1 6" id="KW-0489">Methyltransferase</keyword>
<dbReference type="Gene3D" id="2.30.130.10">
    <property type="entry name" value="PUA domain"/>
    <property type="match status" value="1"/>
</dbReference>
<dbReference type="SUPFAM" id="SSF53335">
    <property type="entry name" value="S-adenosyl-L-methionine-dependent methyltransferases"/>
    <property type="match status" value="1"/>
</dbReference>
<dbReference type="AlphaFoldDB" id="A0A380JQ90"/>
<dbReference type="GO" id="GO:0032259">
    <property type="term" value="P:methylation"/>
    <property type="evidence" value="ECO:0007669"/>
    <property type="project" value="UniProtKB-KW"/>
</dbReference>
<name>A0A380JQ90_9STRE</name>
<evidence type="ECO:0000256" key="3">
    <source>
        <dbReference type="ARBA" id="ARBA00022691"/>
    </source>
</evidence>
<dbReference type="InterPro" id="IPR019614">
    <property type="entry name" value="SAM-dep_methyl-trfase"/>
</dbReference>
<dbReference type="RefSeq" id="WP_115250879.1">
    <property type="nucleotide sequence ID" value="NZ_UHFF01000002.1"/>
</dbReference>
<dbReference type="PANTHER" id="PTHR43042">
    <property type="entry name" value="SAM-DEPENDENT METHYLTRANSFERASE"/>
    <property type="match status" value="1"/>
</dbReference>
<sequence>MNKVCINPLVERKIAAGIQLLDEKDFDGTIWDNQLVQLVNSSHQLIGTAYLSKQHKGVGWYLGRSVKKLSVSYFVTLFKTAKKKREHFAASEWTNAYRLFNQDGDDFGGLTIDLYKDFALFSWYNVFVYQEKELIIQAFQEVFPEVRGAYEKIRFKGPDKETAHLYGASAPDTFTILENGVAYQVFLNDGLMTGIFLDQHEVRQGLVEGLALGKSVLNLFSYTAAFSVAAAMGGAVETISVDLAKRSRELSKAHFVQNQLDLSSHQLVVMDVFDYFKYAKRKQLSFDLIIIDPPSFARHKKQTFSVSKDYHQLIAEALDLLNPKGTIIASTNAANMTVNQFKKQIIKGLGGRPLAQMTLEQLPSDFTINKADERSNYLKVFTIRVRE</sequence>
<dbReference type="EC" id="2.1.1.191" evidence="6"/>
<dbReference type="CDD" id="cd11572">
    <property type="entry name" value="RlmI_M_like"/>
    <property type="match status" value="1"/>
</dbReference>
<feature type="domain" description="S-adenosylmethionine-dependent methyltransferase" evidence="4">
    <location>
        <begin position="158"/>
        <end position="336"/>
    </location>
</feature>
<dbReference type="InterPro" id="IPR029063">
    <property type="entry name" value="SAM-dependent_MTases_sf"/>
</dbReference>
<evidence type="ECO:0000259" key="4">
    <source>
        <dbReference type="Pfam" id="PF10672"/>
    </source>
</evidence>
<keyword evidence="3" id="KW-0949">S-adenosyl-L-methionine</keyword>
<evidence type="ECO:0000256" key="2">
    <source>
        <dbReference type="ARBA" id="ARBA00022679"/>
    </source>
</evidence>
<accession>A0A380JQ90</accession>
<evidence type="ECO:0000259" key="5">
    <source>
        <dbReference type="Pfam" id="PF17785"/>
    </source>
</evidence>
<dbReference type="InterPro" id="IPR036974">
    <property type="entry name" value="PUA_sf"/>
</dbReference>